<feature type="compositionally biased region" description="Pro residues" evidence="14">
    <location>
        <begin position="1313"/>
        <end position="1325"/>
    </location>
</feature>
<dbReference type="SUPFAM" id="SSF53300">
    <property type="entry name" value="vWA-like"/>
    <property type="match status" value="1"/>
</dbReference>
<feature type="compositionally biased region" description="Polar residues" evidence="14">
    <location>
        <begin position="2499"/>
        <end position="2513"/>
    </location>
</feature>
<dbReference type="CDD" id="cd06143">
    <property type="entry name" value="PAN2_exo"/>
    <property type="match status" value="1"/>
</dbReference>
<evidence type="ECO:0000256" key="4">
    <source>
        <dbReference type="ARBA" id="ARBA00022454"/>
    </source>
</evidence>
<dbReference type="InterPro" id="IPR050785">
    <property type="entry name" value="PAN2-PAN3_catalytic_subunit"/>
</dbReference>
<evidence type="ECO:0000259" key="15">
    <source>
        <dbReference type="PROSITE" id="PS50234"/>
    </source>
</evidence>
<keyword evidence="5" id="KW-0547">Nucleotide-binding</keyword>
<feature type="compositionally biased region" description="Basic and acidic residues" evidence="14">
    <location>
        <begin position="323"/>
        <end position="334"/>
    </location>
</feature>
<keyword evidence="11" id="KW-0233">DNA recombination</keyword>
<feature type="compositionally biased region" description="Low complexity" evidence="14">
    <location>
        <begin position="1248"/>
        <end position="1262"/>
    </location>
</feature>
<dbReference type="PANTHER" id="PTHR15728:SF0">
    <property type="entry name" value="PAN2-PAN3 DEADENYLATION COMPLEX CATALYTIC SUBUNIT PAN2"/>
    <property type="match status" value="1"/>
</dbReference>
<dbReference type="PROSITE" id="PS50234">
    <property type="entry name" value="VWFA"/>
    <property type="match status" value="1"/>
</dbReference>
<evidence type="ECO:0000256" key="2">
    <source>
        <dbReference type="ARBA" id="ARBA00004286"/>
    </source>
</evidence>
<keyword evidence="4" id="KW-0158">Chromosome</keyword>
<evidence type="ECO:0000256" key="13">
    <source>
        <dbReference type="ARBA" id="ARBA00023242"/>
    </source>
</evidence>
<dbReference type="InterPro" id="IPR016194">
    <property type="entry name" value="SPOC-like_C_dom_sf"/>
</dbReference>
<feature type="region of interest" description="Disordered" evidence="14">
    <location>
        <begin position="2596"/>
        <end position="2632"/>
    </location>
</feature>
<feature type="region of interest" description="Disordered" evidence="14">
    <location>
        <begin position="2301"/>
        <end position="2365"/>
    </location>
</feature>
<keyword evidence="12" id="KW-0234">DNA repair</keyword>
<comment type="caution">
    <text evidence="16">The sequence shown here is derived from an EMBL/GenBank/DDBJ whole genome shotgun (WGS) entry which is preliminary data.</text>
</comment>
<feature type="region of interest" description="Disordered" evidence="14">
    <location>
        <begin position="1054"/>
        <end position="1073"/>
    </location>
</feature>
<dbReference type="GO" id="GO:0043564">
    <property type="term" value="C:Ku70:Ku80 complex"/>
    <property type="evidence" value="ECO:0007669"/>
    <property type="project" value="InterPro"/>
</dbReference>
<dbReference type="GO" id="GO:0031251">
    <property type="term" value="C:PAN complex"/>
    <property type="evidence" value="ECO:0007669"/>
    <property type="project" value="TreeGrafter"/>
</dbReference>
<feature type="region of interest" description="Disordered" evidence="14">
    <location>
        <begin position="2544"/>
        <end position="2573"/>
    </location>
</feature>
<dbReference type="Gene3D" id="3.40.50.300">
    <property type="entry name" value="P-loop containing nucleotide triphosphate hydrolases"/>
    <property type="match status" value="1"/>
</dbReference>
<feature type="compositionally biased region" description="Polar residues" evidence="14">
    <location>
        <begin position="1232"/>
        <end position="1242"/>
    </location>
</feature>
<feature type="compositionally biased region" description="Low complexity" evidence="14">
    <location>
        <begin position="2242"/>
        <end position="2262"/>
    </location>
</feature>
<evidence type="ECO:0000256" key="10">
    <source>
        <dbReference type="ARBA" id="ARBA00023125"/>
    </source>
</evidence>
<dbReference type="Gene3D" id="3.30.420.10">
    <property type="entry name" value="Ribonuclease H-like superfamily/Ribonuclease H"/>
    <property type="match status" value="1"/>
</dbReference>
<dbReference type="SMART" id="SM00479">
    <property type="entry name" value="EXOIII"/>
    <property type="match status" value="1"/>
</dbReference>
<evidence type="ECO:0000313" key="16">
    <source>
        <dbReference type="EMBL" id="KAF4672631.1"/>
    </source>
</evidence>
<dbReference type="InterPro" id="IPR036465">
    <property type="entry name" value="vWFA_dom_sf"/>
</dbReference>
<dbReference type="Proteomes" id="UP000572268">
    <property type="component" value="Unassembled WGS sequence"/>
</dbReference>
<feature type="compositionally biased region" description="Low complexity" evidence="14">
    <location>
        <begin position="16"/>
        <end position="40"/>
    </location>
</feature>
<dbReference type="SUPFAM" id="SSF53098">
    <property type="entry name" value="Ribonuclease H-like"/>
    <property type="match status" value="1"/>
</dbReference>
<dbReference type="InterPro" id="IPR028881">
    <property type="entry name" value="PAN2_UCH_dom"/>
</dbReference>
<gene>
    <name evidence="16" type="primary">PAN2</name>
    <name evidence="16" type="ORF">FOL46_008686</name>
</gene>
<feature type="region of interest" description="Disordered" evidence="14">
    <location>
        <begin position="2058"/>
        <end position="2087"/>
    </location>
</feature>
<dbReference type="Gene3D" id="2.40.290.10">
    <property type="match status" value="1"/>
</dbReference>
<feature type="region of interest" description="Disordered" evidence="14">
    <location>
        <begin position="1232"/>
        <end position="1350"/>
    </location>
</feature>
<dbReference type="SMART" id="SM00559">
    <property type="entry name" value="Ku78"/>
    <property type="match status" value="1"/>
</dbReference>
<dbReference type="SUPFAM" id="SSF50978">
    <property type="entry name" value="WD40 repeat-like"/>
    <property type="match status" value="1"/>
</dbReference>
<dbReference type="PANTHER" id="PTHR15728">
    <property type="entry name" value="DEADENYLATION COMPLEX CATALYTIC SUBUNIT PAN2"/>
    <property type="match status" value="1"/>
</dbReference>
<dbReference type="CDD" id="cd00873">
    <property type="entry name" value="KU80"/>
    <property type="match status" value="1"/>
</dbReference>
<feature type="compositionally biased region" description="Low complexity" evidence="14">
    <location>
        <begin position="1326"/>
        <end position="1350"/>
    </location>
</feature>
<evidence type="ECO:0000256" key="6">
    <source>
        <dbReference type="ARBA" id="ARBA00022763"/>
    </source>
</evidence>
<feature type="region of interest" description="Disordered" evidence="14">
    <location>
        <begin position="1"/>
        <end position="98"/>
    </location>
</feature>
<dbReference type="GO" id="GO:0000289">
    <property type="term" value="P:nuclear-transcribed mRNA poly(A) tail shortening"/>
    <property type="evidence" value="ECO:0007669"/>
    <property type="project" value="TreeGrafter"/>
</dbReference>
<dbReference type="InterPro" id="IPR012337">
    <property type="entry name" value="RNaseH-like_sf"/>
</dbReference>
<comment type="similarity">
    <text evidence="3">Belongs to the ku80 family.</text>
</comment>
<evidence type="ECO:0000256" key="1">
    <source>
        <dbReference type="ARBA" id="ARBA00004123"/>
    </source>
</evidence>
<dbReference type="InterPro" id="IPR015943">
    <property type="entry name" value="WD40/YVTN_repeat-like_dom_sf"/>
</dbReference>
<evidence type="ECO:0000256" key="12">
    <source>
        <dbReference type="ARBA" id="ARBA00023204"/>
    </source>
</evidence>
<keyword evidence="6" id="KW-0227">DNA damage</keyword>
<dbReference type="SUPFAM" id="SSF100939">
    <property type="entry name" value="SPOC domain-like"/>
    <property type="match status" value="1"/>
</dbReference>
<dbReference type="Gene3D" id="1.10.1600.10">
    <property type="match status" value="1"/>
</dbReference>
<dbReference type="GO" id="GO:0005524">
    <property type="term" value="F:ATP binding"/>
    <property type="evidence" value="ECO:0007669"/>
    <property type="project" value="UniProtKB-KW"/>
</dbReference>
<dbReference type="GO" id="GO:0005694">
    <property type="term" value="C:chromosome"/>
    <property type="evidence" value="ECO:0007669"/>
    <property type="project" value="UniProtKB-SubCell"/>
</dbReference>
<dbReference type="InterPro" id="IPR027417">
    <property type="entry name" value="P-loop_NTPase"/>
</dbReference>
<feature type="region of interest" description="Disordered" evidence="14">
    <location>
        <begin position="2241"/>
        <end position="2262"/>
    </location>
</feature>
<dbReference type="EMBL" id="JABANN010000071">
    <property type="protein sequence ID" value="KAF4672631.1"/>
    <property type="molecule type" value="Genomic_DNA"/>
</dbReference>
<dbReference type="SMART" id="SM00327">
    <property type="entry name" value="VWA"/>
    <property type="match status" value="1"/>
</dbReference>
<dbReference type="GO" id="GO:0006303">
    <property type="term" value="P:double-strand break repair via nonhomologous end joining"/>
    <property type="evidence" value="ECO:0007669"/>
    <property type="project" value="InterPro"/>
</dbReference>
<dbReference type="SUPFAM" id="SSF101420">
    <property type="entry name" value="C-terminal domain of Ku80"/>
    <property type="match status" value="1"/>
</dbReference>
<dbReference type="InterPro" id="IPR013520">
    <property type="entry name" value="Ribonucl_H"/>
</dbReference>
<accession>A0A7J6MNS7</accession>
<dbReference type="InterPro" id="IPR006164">
    <property type="entry name" value="DNA_bd_Ku70/Ku80"/>
</dbReference>
<dbReference type="InterPro" id="IPR036494">
    <property type="entry name" value="Ku_C_sf"/>
</dbReference>
<keyword evidence="7" id="KW-0378">Hydrolase</keyword>
<evidence type="ECO:0000256" key="11">
    <source>
        <dbReference type="ARBA" id="ARBA00023172"/>
    </source>
</evidence>
<feature type="region of interest" description="Disordered" evidence="14">
    <location>
        <begin position="317"/>
        <end position="346"/>
    </location>
</feature>
<dbReference type="InterPro" id="IPR036397">
    <property type="entry name" value="RNaseH_sf"/>
</dbReference>
<evidence type="ECO:0000256" key="8">
    <source>
        <dbReference type="ARBA" id="ARBA00022806"/>
    </source>
</evidence>
<dbReference type="InterPro" id="IPR002035">
    <property type="entry name" value="VWF_A"/>
</dbReference>
<dbReference type="Pfam" id="PF00929">
    <property type="entry name" value="RNase_T"/>
    <property type="match status" value="1"/>
</dbReference>
<dbReference type="Pfam" id="PF02735">
    <property type="entry name" value="Ku"/>
    <property type="match status" value="1"/>
</dbReference>
<evidence type="ECO:0000256" key="7">
    <source>
        <dbReference type="ARBA" id="ARBA00022801"/>
    </source>
</evidence>
<protein>
    <submittedName>
        <fullName evidence="16">Poly(A)-specific ribonuclease</fullName>
    </submittedName>
</protein>
<evidence type="ECO:0000313" key="17">
    <source>
        <dbReference type="Proteomes" id="UP000572268"/>
    </source>
</evidence>
<dbReference type="InterPro" id="IPR024193">
    <property type="entry name" value="Ku80"/>
</dbReference>
<proteinExistence type="inferred from homology"/>
<sequence length="2958" mass="322560">MSSLTDQRGGARDRAQSTASSASSSSSSSESSVSIMSDASPGIARMLTVEEEQGMVPDASVNSSASEPPKEGAVSPKGREEAEGSPKDSKRCRRRKQTVVVARGLQGSGKSTAMRTAALLLGGLWLNQDEFRTPSKGGGNAKGKFLDKLSQCTHYGKPEYVFVDRINTQFRHRSDIYNAIAPCDGEYPEIIYIQWSHPDDTLSAGEDMSPFDPIKGRKYFDVCAKNVRNRHGKHRSIDRYADIDFILGSTAAQAEPVSNEELSQFSVAKLCDIDVTLSRREMVERILQILGKDGDFSGDDITRAMQEVARIEKNIVPVGTGKGESRRPPSELRRPQQSTSRAAATSISNNAGEPALVGRTMFQLELTTDSQRLLRRAVGKSWGYMAARGIVPKDEFHVTLLYVDSSNAFDHYSMNLVRQLWPRIGDSFAFTTAFAVCSDWGVCAAPVQFLQPVPCGNLYPHITLGVAPQASARDSNDMLQGKHPMEALRVLELELSGNQTQLELRGVLRVSDFSISAMASQKKYYVILMDVGRTMADACPAAAGSDQPPRPKVDLAIEAAKLFIQQKLIVGKKSTQVSLVLMGSRRTRNRLQHCGYQNIDVVKDLAIPDIDYLRCLSTIEHGSPYSTDIVNALIVALDLINSATEKSKAKSQRTVLILTDGCTPVTGAGDLPSVVQQMNNLNIEPIIATFGTPLPEVHTVFESLVAQSERGQYLQEATLFDLLGQVKSKDTQQISKCRVDLEFTKYMKIPVWCYLKTSKVTLPTLGKESTVSSQYTDITDHISRGAQSSAPVKLDRAYYAVDDPDGEAIPADDRVKAYKYGTQYVPFATSDEASLKYHSDKCLTMLGFARLDTIPEELMIGESIECVAAEPNNLDAAKALSSLIKAMQTMGVFMLARYCFRNDVKPKYVCLAPHVSNSHTCLYMNQLPFSDDVRTDGIIFDDFATELADKESLAVDRLMDSMNLEDDGDYHELLKMKHIYNPTLLRFWRTVIRRAEDPDAPIVEIDKQIDTYLHPERIIEARFIKDVNALRDVFPLVKVPVDNKKKNKRYWRDIANREAGESSKKPPSVDPTKLVFDFPSSNPHLSGAPSTSAQQSAVGRPEMFPQIQIGMTTPVRDFTTAVYGPGVTSALLNEAFQKMAEVTARLLQQPGYDYIDKAVDCVVAMRQAALCYGDDPVAVGDYHRFLDDSLADYKDSPYLAERIRAKKITYITTAEAAASTVTDGQAEAFLQPSSASVPSSGTYDVRIPQSSQQQPRPSSSSSSGGGGGSASSANTQLMHPPPPPPQTQMPSNGPPFPASLYSRGPASPRGYIGPPPALGVGPPPANGSNSNGNSAGPMHTMSPSPSMHMQPMPMPAFGGHHHHNGPPMMMGNPMSGPPPPLMQHSGMLLPGGGGGPPPLPHHQGMMEPGPGGMVGPMPPPRMMMMSSMDEYHHPPPADPHYGYMMDAGGPAPNGPGGPLRSTSVPMMAGGGGMPPANNPVNQSHGNTWIQVMQQHSMCPALLNQNDHPTLLRWDPFEDLLWVGTQQGRLASMQFTANGGLTDYTRFQLERSIFDEGCDGESGGCCSPVSNGGVVATYNPVQHLLFDQSGVISVTPHSIHFHTRGGVRHYIMDDKTIHRMGSNGNVIRSAEFYQPNPSHLVVGGEKRTLFFVDMQAGSLSTFIDVPHGCSVLHNPQRSSVLCMGGTDGSISFVDGRVPKVLTTLNAHPREITTLSSRDHWLISCGKREGPGSIVGPDVFLKVFDIRTLRQALPISCPTGAYMAKFHPALPSSVILLNVHGMWQQADFVPGASQLMSPAYYKTVAVGHPRGYKNTVIARSSMSDSSTVGSCGDGVGSSSSGGGKEVMGEVIDMDIASTGGTAALLDNNGWIHLWQTVSENAMQSQGMHARVNQYSNPTAPHNPRSRHLVTGMLDGSTDNRVLAEEARAVRQRPMCVMDRRTNNIIYNYQDTMPLWPVGLQPMADDEEHRQYNNLPGAYYDDEQDGCRRLRPPQMMLPAVKDAARGQGIDITKHPDSPRAASRIPVVHMRRSATDPPIESDTILWHTTTLMKEVSEELRTMRRDRRHRQPRAESQLSDILTESAEEEKDPVTGLTRIPRRFQFTEIDHGQNYNRFPFAKYNRSRFVCGLDNSYGGSNWNGIEFCNNAITHILYFIRPLMQAAEKHVCTEVVCVYCELGYVFRMMEQLMFASNRICQCTRLLRTLKATAPAELREPVDSNHPALSMGHKGILLLKHVLLSCKRTASSSPSSRGSSPLPSGYSPPLSAIRHHPSANIVSRLFGLSPPHGVPASPFVTLQLPSDEELQEAVERCRDAEAAAATSTEEDEEGEPHGETTQESESGESETDTDGGTHGEAATEDSDEADDGHALKPDHAAFVSMLRPSLVGGHGSPPVLLMDICPRTETQAAFWSVGGRDFLPATLWLGYNDPHDRTLITDVSTTKPYSISAKNNNSNALPRPRGNYYKYELQSVALHVRDRPKRKCPQGHLVGITNIPPDYHTDTYRTSGTARGPSMSSSARGPPPPAEGAAAVGAGVGVAGTPAGVGVIPTPPKGTPTRFMSPGVVSHPSPTYQASLSSSQIPRPFSYAAAVAGRSYAAAASSVGSGAGSGHGDSVSPSPPTSEGATSTEEDEEEDSNWMVLNDFVITPSARQEAVDFGPEWRTPVLAVYVQKRSLAQVAVHDRQLGTATPLSSATLHPDGMGTIPPGCHCSLDMFLEDHCLNADPESARITRNFVPLTEKEIDRLLHGGLTVALDAEFVAMGLASVEIREDGSKEVSSPGEMAVGRVSVLRADPMNPDDGDEGIKEGTPFIDHYLRIDESEIKDFVTRFSGLVPGDLDPKTSRHWLVSSKSVCEKLRFLVDCGCRFVGHGLSTDFRIINLFVPQRNIRDTVELFHLPGQRYLSLKFLAQHLLGSSIQTDTHCSVEDARAALQLYRKYQELEAEGTLDDKIKQLYEIGRQQGWK</sequence>
<dbReference type="GO" id="GO:0003684">
    <property type="term" value="F:damaged DNA binding"/>
    <property type="evidence" value="ECO:0007669"/>
    <property type="project" value="InterPro"/>
</dbReference>
<keyword evidence="8" id="KW-0347">Helicase</keyword>
<dbReference type="GO" id="GO:0000723">
    <property type="term" value="P:telomere maintenance"/>
    <property type="evidence" value="ECO:0007669"/>
    <property type="project" value="InterPro"/>
</dbReference>
<evidence type="ECO:0000256" key="14">
    <source>
        <dbReference type="SAM" id="MobiDB-lite"/>
    </source>
</evidence>
<dbReference type="GO" id="GO:0004386">
    <property type="term" value="F:helicase activity"/>
    <property type="evidence" value="ECO:0007669"/>
    <property type="project" value="UniProtKB-KW"/>
</dbReference>
<dbReference type="Gene3D" id="1.25.40.240">
    <property type="entry name" value="Ku, C-terminal domain"/>
    <property type="match status" value="1"/>
</dbReference>
<dbReference type="Gene3D" id="3.40.50.410">
    <property type="entry name" value="von Willebrand factor, type A domain"/>
    <property type="match status" value="1"/>
</dbReference>
<dbReference type="Gene3D" id="3.90.70.10">
    <property type="entry name" value="Cysteine proteinases"/>
    <property type="match status" value="2"/>
</dbReference>
<feature type="domain" description="VWFA" evidence="15">
    <location>
        <begin position="524"/>
        <end position="734"/>
    </location>
</feature>
<keyword evidence="10" id="KW-0238">DNA-binding</keyword>
<feature type="region of interest" description="Disordered" evidence="14">
    <location>
        <begin position="2490"/>
        <end position="2526"/>
    </location>
</feature>
<dbReference type="Pfam" id="PF08785">
    <property type="entry name" value="Ku_PK_bind"/>
    <property type="match status" value="1"/>
</dbReference>
<feature type="compositionally biased region" description="Pro residues" evidence="14">
    <location>
        <begin position="1279"/>
        <end position="1297"/>
    </location>
</feature>
<dbReference type="Gene3D" id="2.130.10.10">
    <property type="entry name" value="YVTN repeat-like/Quinoprotein amine dehydrogenase"/>
    <property type="match status" value="1"/>
</dbReference>
<reference evidence="16 17" key="1">
    <citation type="submission" date="2020-04" db="EMBL/GenBank/DDBJ databases">
        <title>Perkinsus olseni comparative genomics.</title>
        <authorList>
            <person name="Bogema D.R."/>
        </authorList>
    </citation>
    <scope>NUCLEOTIDE SEQUENCE [LARGE SCALE GENOMIC DNA]</scope>
    <source>
        <strain evidence="16">ATCC PRA-31</strain>
    </source>
</reference>
<feature type="compositionally biased region" description="Basic and acidic residues" evidence="14">
    <location>
        <begin position="1054"/>
        <end position="1064"/>
    </location>
</feature>
<dbReference type="GO" id="GO:0004535">
    <property type="term" value="F:poly(A)-specific ribonuclease activity"/>
    <property type="evidence" value="ECO:0007669"/>
    <property type="project" value="TreeGrafter"/>
</dbReference>
<feature type="compositionally biased region" description="Basic and acidic residues" evidence="14">
    <location>
        <begin position="77"/>
        <end position="89"/>
    </location>
</feature>
<dbReference type="InterPro" id="IPR036322">
    <property type="entry name" value="WD40_repeat_dom_sf"/>
</dbReference>
<dbReference type="GO" id="GO:0000932">
    <property type="term" value="C:P-body"/>
    <property type="evidence" value="ECO:0007669"/>
    <property type="project" value="TreeGrafter"/>
</dbReference>
<dbReference type="InterPro" id="IPR014893">
    <property type="entry name" value="Ku_PK_bind"/>
</dbReference>
<dbReference type="SUPFAM" id="SSF52540">
    <property type="entry name" value="P-loop containing nucleoside triphosphate hydrolases"/>
    <property type="match status" value="1"/>
</dbReference>
<evidence type="ECO:0000256" key="9">
    <source>
        <dbReference type="ARBA" id="ARBA00022840"/>
    </source>
</evidence>
<dbReference type="GO" id="GO:0042162">
    <property type="term" value="F:telomeric DNA binding"/>
    <property type="evidence" value="ECO:0007669"/>
    <property type="project" value="InterPro"/>
</dbReference>
<feature type="compositionally biased region" description="Polar residues" evidence="14">
    <location>
        <begin position="2563"/>
        <end position="2573"/>
    </location>
</feature>
<dbReference type="Pfam" id="PF13423">
    <property type="entry name" value="UCH_1"/>
    <property type="match status" value="1"/>
</dbReference>
<evidence type="ECO:0000256" key="3">
    <source>
        <dbReference type="ARBA" id="ARBA00007726"/>
    </source>
</evidence>
<keyword evidence="9" id="KW-0067">ATP-binding</keyword>
<name>A0A7J6MNS7_PEROL</name>
<organism evidence="16 17">
    <name type="scientific">Perkinsus olseni</name>
    <name type="common">Perkinsus atlanticus</name>
    <dbReference type="NCBI Taxonomy" id="32597"/>
    <lineage>
        <taxon>Eukaryota</taxon>
        <taxon>Sar</taxon>
        <taxon>Alveolata</taxon>
        <taxon>Perkinsozoa</taxon>
        <taxon>Perkinsea</taxon>
        <taxon>Perkinsida</taxon>
        <taxon>Perkinsidae</taxon>
        <taxon>Perkinsus</taxon>
    </lineage>
</organism>
<dbReference type="GO" id="GO:0006310">
    <property type="term" value="P:DNA recombination"/>
    <property type="evidence" value="ECO:0007669"/>
    <property type="project" value="UniProtKB-KW"/>
</dbReference>
<comment type="subcellular location">
    <subcellularLocation>
        <location evidence="2">Chromosome</location>
    </subcellularLocation>
    <subcellularLocation>
        <location evidence="1">Nucleus</location>
    </subcellularLocation>
</comment>
<evidence type="ECO:0000256" key="5">
    <source>
        <dbReference type="ARBA" id="ARBA00022741"/>
    </source>
</evidence>
<keyword evidence="13" id="KW-0539">Nucleus</keyword>